<evidence type="ECO:0000313" key="2">
    <source>
        <dbReference type="EMBL" id="OAN54249.1"/>
    </source>
</evidence>
<comment type="caution">
    <text evidence="2">The sequence shown here is derived from an EMBL/GenBank/DDBJ whole genome shotgun (WGS) entry which is preliminary data.</text>
</comment>
<accession>A0A178MXK1</accession>
<organism evidence="2 3">
    <name type="scientific">Magnetospirillum moscoviense</name>
    <dbReference type="NCBI Taxonomy" id="1437059"/>
    <lineage>
        <taxon>Bacteria</taxon>
        <taxon>Pseudomonadati</taxon>
        <taxon>Pseudomonadota</taxon>
        <taxon>Alphaproteobacteria</taxon>
        <taxon>Rhodospirillales</taxon>
        <taxon>Rhodospirillaceae</taxon>
        <taxon>Magnetospirillum</taxon>
    </lineage>
</organism>
<name>A0A178MXK1_9PROT</name>
<sequence>MLKADKIVSAVLAGVVEARHTYAAWTANGGYFSWAPEYLITVSVAQAVWDWCAPLTVWPEFPLGDAARDSAPAGPGAPGRAWLDGNRRVDLLIYRGGSRPHAVVEIKRNVDGWGRISGDLDRMRSLLAGEGGSFQLGVVAFSCTYMAPAEPRERERFVSRLRRMAEAAEAVDEPGWRCRLTAGGINHDGHEYWSAAAVVMERADPERRRSPGKARYSPCESRSAQVTSPP</sequence>
<keyword evidence="3" id="KW-1185">Reference proteome</keyword>
<dbReference type="RefSeq" id="WP_068498456.1">
    <property type="nucleotide sequence ID" value="NZ_LWQU01000119.1"/>
</dbReference>
<dbReference type="EMBL" id="LWQU01000119">
    <property type="protein sequence ID" value="OAN54249.1"/>
    <property type="molecule type" value="Genomic_DNA"/>
</dbReference>
<dbReference type="OrthoDB" id="5516250at2"/>
<protein>
    <submittedName>
        <fullName evidence="2">Uncharacterized protein</fullName>
    </submittedName>
</protein>
<dbReference type="AlphaFoldDB" id="A0A178MXK1"/>
<dbReference type="Proteomes" id="UP000078543">
    <property type="component" value="Unassembled WGS sequence"/>
</dbReference>
<reference evidence="2 3" key="1">
    <citation type="submission" date="2016-04" db="EMBL/GenBank/DDBJ databases">
        <title>Draft genome sequence of freshwater magnetotactic bacteria Magnetospirillum marisnigri SP-1 and Magnetospirillum moscoviense BB-1.</title>
        <authorList>
            <person name="Koziaeva V."/>
            <person name="Dziuba M.V."/>
            <person name="Ivanov T.M."/>
            <person name="Kuznetsov B."/>
            <person name="Grouzdev D.S."/>
        </authorList>
    </citation>
    <scope>NUCLEOTIDE SEQUENCE [LARGE SCALE GENOMIC DNA]</scope>
    <source>
        <strain evidence="2 3">BB-1</strain>
    </source>
</reference>
<evidence type="ECO:0000313" key="3">
    <source>
        <dbReference type="Proteomes" id="UP000078543"/>
    </source>
</evidence>
<gene>
    <name evidence="2" type="ORF">A6A05_08750</name>
</gene>
<evidence type="ECO:0000256" key="1">
    <source>
        <dbReference type="SAM" id="MobiDB-lite"/>
    </source>
</evidence>
<feature type="region of interest" description="Disordered" evidence="1">
    <location>
        <begin position="202"/>
        <end position="230"/>
    </location>
</feature>
<proteinExistence type="predicted"/>
<dbReference type="STRING" id="1437059.A6A05_08750"/>
<feature type="compositionally biased region" description="Polar residues" evidence="1">
    <location>
        <begin position="220"/>
        <end position="230"/>
    </location>
</feature>